<evidence type="ECO:0000313" key="1">
    <source>
        <dbReference type="EMBL" id="MPN31390.1"/>
    </source>
</evidence>
<dbReference type="AlphaFoldDB" id="A0A645GYB9"/>
<name>A0A645GYB9_9ZZZZ</name>
<reference evidence="1" key="1">
    <citation type="submission" date="2019-08" db="EMBL/GenBank/DDBJ databases">
        <authorList>
            <person name="Kucharzyk K."/>
            <person name="Murdoch R.W."/>
            <person name="Higgins S."/>
            <person name="Loffler F."/>
        </authorList>
    </citation>
    <scope>NUCLEOTIDE SEQUENCE</scope>
</reference>
<protein>
    <submittedName>
        <fullName evidence="1">Uncharacterized protein</fullName>
    </submittedName>
</protein>
<proteinExistence type="predicted"/>
<gene>
    <name evidence="1" type="ORF">SDC9_178864</name>
</gene>
<accession>A0A645GYB9</accession>
<sequence>MLIDQRTVYAEGGDGDPADTAIGQLRGEPLTAAGEALQNGFQRPLMPDTVLRGNITGVGCRGAGDNFSLTVNGYGPHVGRATVEDQDNLLFHNCSWEITYCRMAASPYPAYKTVRFVGLIRRVSATIRQLLDV</sequence>
<organism evidence="1">
    <name type="scientific">bioreactor metagenome</name>
    <dbReference type="NCBI Taxonomy" id="1076179"/>
    <lineage>
        <taxon>unclassified sequences</taxon>
        <taxon>metagenomes</taxon>
        <taxon>ecological metagenomes</taxon>
    </lineage>
</organism>
<comment type="caution">
    <text evidence="1">The sequence shown here is derived from an EMBL/GenBank/DDBJ whole genome shotgun (WGS) entry which is preliminary data.</text>
</comment>
<dbReference type="EMBL" id="VSSQ01082900">
    <property type="protein sequence ID" value="MPN31390.1"/>
    <property type="molecule type" value="Genomic_DNA"/>
</dbReference>